<organism evidence="1 2">
    <name type="scientific">Microvirga makkahensis</name>
    <dbReference type="NCBI Taxonomy" id="1128670"/>
    <lineage>
        <taxon>Bacteria</taxon>
        <taxon>Pseudomonadati</taxon>
        <taxon>Pseudomonadota</taxon>
        <taxon>Alphaproteobacteria</taxon>
        <taxon>Hyphomicrobiales</taxon>
        <taxon>Methylobacteriaceae</taxon>
        <taxon>Microvirga</taxon>
    </lineage>
</organism>
<reference evidence="1 2" key="2">
    <citation type="submission" date="2020-01" db="EMBL/GenBank/DDBJ databases">
        <title>Microvirga sp. nov., an arsenate reduction bacterium isolated from Tibet hotspring sediments.</title>
        <authorList>
            <person name="Xian W.-D."/>
            <person name="Li W.-J."/>
        </authorList>
    </citation>
    <scope>NUCLEOTIDE SEQUENCE [LARGE SCALE GENOMIC DNA]</scope>
    <source>
        <strain evidence="1 2">KCTC 23863</strain>
    </source>
</reference>
<name>A0A7X3MS53_9HYPH</name>
<dbReference type="OrthoDB" id="9789078at2"/>
<proteinExistence type="predicted"/>
<gene>
    <name evidence="1" type="ORF">GR328_12395</name>
</gene>
<sequence>MGRMALAIGAPGFQPFLRTLGQFGRILTELAESSTPNVPSRWSDVTAAFGHGIGRISPAGCALGPIRIDGKTGTSEKVVSDATRRRR</sequence>
<keyword evidence="2" id="KW-1185">Reference proteome</keyword>
<protein>
    <submittedName>
        <fullName evidence="1">Uncharacterized protein</fullName>
    </submittedName>
</protein>
<accession>A0A7X3MS53</accession>
<dbReference type="AlphaFoldDB" id="A0A7X3MS53"/>
<reference evidence="1 2" key="1">
    <citation type="submission" date="2019-12" db="EMBL/GenBank/DDBJ databases">
        <authorList>
            <person name="Yuan C.-G."/>
        </authorList>
    </citation>
    <scope>NUCLEOTIDE SEQUENCE [LARGE SCALE GENOMIC DNA]</scope>
    <source>
        <strain evidence="1 2">KCTC 23863</strain>
    </source>
</reference>
<dbReference type="EMBL" id="WURB01000007">
    <property type="protein sequence ID" value="MXQ12249.1"/>
    <property type="molecule type" value="Genomic_DNA"/>
</dbReference>
<evidence type="ECO:0000313" key="1">
    <source>
        <dbReference type="EMBL" id="MXQ12249.1"/>
    </source>
</evidence>
<dbReference type="Proteomes" id="UP000436483">
    <property type="component" value="Unassembled WGS sequence"/>
</dbReference>
<comment type="caution">
    <text evidence="1">The sequence shown here is derived from an EMBL/GenBank/DDBJ whole genome shotgun (WGS) entry which is preliminary data.</text>
</comment>
<evidence type="ECO:0000313" key="2">
    <source>
        <dbReference type="Proteomes" id="UP000436483"/>
    </source>
</evidence>